<evidence type="ECO:0000313" key="2">
    <source>
        <dbReference type="EMBL" id="GIY05793.1"/>
    </source>
</evidence>
<sequence length="155" mass="17966">MCGNFNAHHQVWNCSTNRPRGNQLFKFANQTDLDIIAPITPTRFGYNSTSDHNPVEISFKFNYILPPDNSNINTNWTLFTNLLIEKHAHPLPIINSSNTLDLEIRNFTDDLLAAHKNASKPYNNRNNWIHPNVKKLIKIRNNAKKELVNFKESQR</sequence>
<keyword evidence="3" id="KW-1185">Reference proteome</keyword>
<dbReference type="GO" id="GO:0003964">
    <property type="term" value="F:RNA-directed DNA polymerase activity"/>
    <property type="evidence" value="ECO:0007669"/>
    <property type="project" value="UniProtKB-KW"/>
</dbReference>
<dbReference type="InterPro" id="IPR036691">
    <property type="entry name" value="Endo/exonu/phosph_ase_sf"/>
</dbReference>
<evidence type="ECO:0000313" key="3">
    <source>
        <dbReference type="Proteomes" id="UP001054837"/>
    </source>
</evidence>
<evidence type="ECO:0000259" key="1">
    <source>
        <dbReference type="Pfam" id="PF14529"/>
    </source>
</evidence>
<keyword evidence="2" id="KW-0695">RNA-directed DNA polymerase</keyword>
<comment type="caution">
    <text evidence="2">The sequence shown here is derived from an EMBL/GenBank/DDBJ whole genome shotgun (WGS) entry which is preliminary data.</text>
</comment>
<dbReference type="EMBL" id="BPLQ01004124">
    <property type="protein sequence ID" value="GIY05793.1"/>
    <property type="molecule type" value="Genomic_DNA"/>
</dbReference>
<gene>
    <name evidence="2" type="primary">X-elementORF2_200</name>
    <name evidence="2" type="ORF">CDAR_506631</name>
</gene>
<accession>A0AAV4QEK8</accession>
<keyword evidence="2" id="KW-0808">Transferase</keyword>
<reference evidence="2 3" key="1">
    <citation type="submission" date="2021-06" db="EMBL/GenBank/DDBJ databases">
        <title>Caerostris darwini draft genome.</title>
        <authorList>
            <person name="Kono N."/>
            <person name="Arakawa K."/>
        </authorList>
    </citation>
    <scope>NUCLEOTIDE SEQUENCE [LARGE SCALE GENOMIC DNA]</scope>
</reference>
<dbReference type="Pfam" id="PF14529">
    <property type="entry name" value="Exo_endo_phos_2"/>
    <property type="match status" value="1"/>
</dbReference>
<organism evidence="2 3">
    <name type="scientific">Caerostris darwini</name>
    <dbReference type="NCBI Taxonomy" id="1538125"/>
    <lineage>
        <taxon>Eukaryota</taxon>
        <taxon>Metazoa</taxon>
        <taxon>Ecdysozoa</taxon>
        <taxon>Arthropoda</taxon>
        <taxon>Chelicerata</taxon>
        <taxon>Arachnida</taxon>
        <taxon>Araneae</taxon>
        <taxon>Araneomorphae</taxon>
        <taxon>Entelegynae</taxon>
        <taxon>Araneoidea</taxon>
        <taxon>Araneidae</taxon>
        <taxon>Caerostris</taxon>
    </lineage>
</organism>
<protein>
    <submittedName>
        <fullName evidence="2">RNA-directed DNA polymerase from transposon X-element</fullName>
    </submittedName>
</protein>
<name>A0AAV4QEK8_9ARAC</name>
<keyword evidence="2" id="KW-0548">Nucleotidyltransferase</keyword>
<proteinExistence type="predicted"/>
<dbReference type="AlphaFoldDB" id="A0AAV4QEK8"/>
<dbReference type="Gene3D" id="3.60.10.10">
    <property type="entry name" value="Endonuclease/exonuclease/phosphatase"/>
    <property type="match status" value="1"/>
</dbReference>
<dbReference type="InterPro" id="IPR005135">
    <property type="entry name" value="Endo/exonuclease/phosphatase"/>
</dbReference>
<feature type="domain" description="Endonuclease/exonuclease/phosphatase" evidence="1">
    <location>
        <begin position="2"/>
        <end position="50"/>
    </location>
</feature>
<dbReference type="Proteomes" id="UP001054837">
    <property type="component" value="Unassembled WGS sequence"/>
</dbReference>
<dbReference type="SUPFAM" id="SSF56219">
    <property type="entry name" value="DNase I-like"/>
    <property type="match status" value="1"/>
</dbReference>